<keyword evidence="3" id="KW-1185">Reference proteome</keyword>
<dbReference type="EMBL" id="QMDX01000002">
    <property type="protein sequence ID" value="TSD15077.1"/>
    <property type="molecule type" value="Genomic_DNA"/>
</dbReference>
<accession>A0A554NCF5</accession>
<dbReference type="InterPro" id="IPR020481">
    <property type="entry name" value="Intracell_prot_inh_BsuPI"/>
</dbReference>
<dbReference type="AlphaFoldDB" id="A0A554NCF5"/>
<evidence type="ECO:0000313" key="2">
    <source>
        <dbReference type="EMBL" id="TSD15077.1"/>
    </source>
</evidence>
<gene>
    <name evidence="2" type="ORF">DP107_04275</name>
</gene>
<organism evidence="2 3">
    <name type="scientific">Haloglomus irregulare</name>
    <dbReference type="NCBI Taxonomy" id="2234134"/>
    <lineage>
        <taxon>Archaea</taxon>
        <taxon>Methanobacteriati</taxon>
        <taxon>Methanobacteriota</taxon>
        <taxon>Stenosarchaea group</taxon>
        <taxon>Halobacteria</taxon>
        <taxon>Halobacteriales</taxon>
        <taxon>Natronomonadaceae</taxon>
        <taxon>Haloglomus</taxon>
    </lineage>
</organism>
<dbReference type="Pfam" id="PF12690">
    <property type="entry name" value="BsuPI"/>
    <property type="match status" value="1"/>
</dbReference>
<feature type="domain" description="Intracellular proteinase inhibitor BsuPI" evidence="1">
    <location>
        <begin position="46"/>
        <end position="141"/>
    </location>
</feature>
<sequence length="152" mass="16262">MPLPAPGHGYPRRADCARTAATGVNPHKRYAFGGATTGVVTLDTSLEVTVDGSGERVRLVLVVENGGHEPVRVTFRDSGGADFAVRTADGEEVWRWSDGRALAQALRPAEFAPGESAAFETEWPDPEPGDFTAVGELRVREAEVRAETPFSV</sequence>
<comment type="caution">
    <text evidence="2">The sequence shown here is derived from an EMBL/GenBank/DDBJ whole genome shotgun (WGS) entry which is preliminary data.</text>
</comment>
<dbReference type="InterPro" id="IPR038144">
    <property type="entry name" value="IPI"/>
</dbReference>
<evidence type="ECO:0000259" key="1">
    <source>
        <dbReference type="Pfam" id="PF12690"/>
    </source>
</evidence>
<reference evidence="2 3" key="1">
    <citation type="submission" date="2018-06" db="EMBL/GenBank/DDBJ databases">
        <title>Natronomonas sp. F16-60 a new haloarchaeon isolated from a solar saltern of Isla Cristina, Huelva, Spain.</title>
        <authorList>
            <person name="Duran-Viseras A."/>
            <person name="Sanchez-Porro C."/>
            <person name="Ventosa A."/>
        </authorList>
    </citation>
    <scope>NUCLEOTIDE SEQUENCE [LARGE SCALE GENOMIC DNA]</scope>
    <source>
        <strain evidence="2 3">F16-60</strain>
    </source>
</reference>
<dbReference type="InParanoid" id="A0A554NCF5"/>
<dbReference type="OrthoDB" id="311964at2157"/>
<dbReference type="Proteomes" id="UP000319894">
    <property type="component" value="Unassembled WGS sequence"/>
</dbReference>
<dbReference type="Gene3D" id="2.60.40.2360">
    <property type="entry name" value="Intracellular proteinase inhibitor BsuPI"/>
    <property type="match status" value="1"/>
</dbReference>
<evidence type="ECO:0000313" key="3">
    <source>
        <dbReference type="Proteomes" id="UP000319894"/>
    </source>
</evidence>
<name>A0A554NCF5_9EURY</name>
<protein>
    <recommendedName>
        <fullName evidence="1">Intracellular proteinase inhibitor BsuPI domain-containing protein</fullName>
    </recommendedName>
</protein>
<proteinExistence type="predicted"/>